<keyword evidence="7 12" id="KW-0067">ATP-binding</keyword>
<evidence type="ECO:0000256" key="7">
    <source>
        <dbReference type="ARBA" id="ARBA00022840"/>
    </source>
</evidence>
<comment type="caution">
    <text evidence="15">The sequence shown here is derived from an EMBL/GenBank/DDBJ whole genome shotgun (WGS) entry which is preliminary data.</text>
</comment>
<keyword evidence="2 12" id="KW-0639">Primosome</keyword>
<feature type="domain" description="SF4 helicase" evidence="14">
    <location>
        <begin position="179"/>
        <end position="461"/>
    </location>
</feature>
<comment type="catalytic activity">
    <reaction evidence="10 12">
        <text>ATP + H2O = ADP + phosphate + H(+)</text>
        <dbReference type="Rhea" id="RHEA:13065"/>
        <dbReference type="ChEBI" id="CHEBI:15377"/>
        <dbReference type="ChEBI" id="CHEBI:15378"/>
        <dbReference type="ChEBI" id="CHEBI:30616"/>
        <dbReference type="ChEBI" id="CHEBI:43474"/>
        <dbReference type="ChEBI" id="CHEBI:456216"/>
        <dbReference type="EC" id="5.6.2.3"/>
    </reaction>
</comment>
<evidence type="ECO:0000259" key="14">
    <source>
        <dbReference type="PROSITE" id="PS51199"/>
    </source>
</evidence>
<evidence type="ECO:0000256" key="6">
    <source>
        <dbReference type="ARBA" id="ARBA00022806"/>
    </source>
</evidence>
<dbReference type="Gene3D" id="3.40.50.300">
    <property type="entry name" value="P-loop containing nucleotide triphosphate hydrolases"/>
    <property type="match status" value="1"/>
</dbReference>
<dbReference type="Gene3D" id="1.10.860.10">
    <property type="entry name" value="DNAb Helicase, Chain A"/>
    <property type="match status" value="1"/>
</dbReference>
<dbReference type="InterPro" id="IPR036185">
    <property type="entry name" value="DNA_heli_DnaB-like_N_sf"/>
</dbReference>
<dbReference type="PANTHER" id="PTHR30153:SF2">
    <property type="entry name" value="REPLICATIVE DNA HELICASE"/>
    <property type="match status" value="1"/>
</dbReference>
<dbReference type="InterPro" id="IPR007692">
    <property type="entry name" value="DNA_helicase_DnaB"/>
</dbReference>
<evidence type="ECO:0000256" key="12">
    <source>
        <dbReference type="RuleBase" id="RU362085"/>
    </source>
</evidence>
<dbReference type="NCBIfam" id="TIGR00665">
    <property type="entry name" value="DnaB"/>
    <property type="match status" value="1"/>
</dbReference>
<evidence type="ECO:0000256" key="3">
    <source>
        <dbReference type="ARBA" id="ARBA00022705"/>
    </source>
</evidence>
<dbReference type="Proteomes" id="UP000242694">
    <property type="component" value="Unassembled WGS sequence"/>
</dbReference>
<dbReference type="PROSITE" id="PS51199">
    <property type="entry name" value="SF4_HELICASE"/>
    <property type="match status" value="1"/>
</dbReference>
<dbReference type="InterPro" id="IPR027417">
    <property type="entry name" value="P-loop_NTPase"/>
</dbReference>
<keyword evidence="6 12" id="KW-0347">Helicase</keyword>
<proteinExistence type="inferred from homology"/>
<evidence type="ECO:0000256" key="13">
    <source>
        <dbReference type="SAM" id="MobiDB-lite"/>
    </source>
</evidence>
<dbReference type="SUPFAM" id="SSF52540">
    <property type="entry name" value="P-loop containing nucleoside triphosphate hydrolases"/>
    <property type="match status" value="1"/>
</dbReference>
<evidence type="ECO:0000256" key="5">
    <source>
        <dbReference type="ARBA" id="ARBA00022801"/>
    </source>
</evidence>
<comment type="similarity">
    <text evidence="1 12">Belongs to the helicase family. DnaB subfamily.</text>
</comment>
<dbReference type="GO" id="GO:0004386">
    <property type="term" value="F:helicase activity"/>
    <property type="evidence" value="ECO:0007669"/>
    <property type="project" value="UniProtKB-KW"/>
</dbReference>
<comment type="function">
    <text evidence="12">The main replicative DNA helicase, it participates in initiation and elongation during chromosome replication. Travels ahead of the DNA replisome, separating dsDNA into templates for DNA synthesis. A processive ATP-dependent 5'-3' DNA helicase it has DNA-dependent ATPase activity.</text>
</comment>
<dbReference type="EC" id="5.6.2.3" evidence="11 12"/>
<dbReference type="RefSeq" id="WP_107392774.1">
    <property type="nucleotide sequence ID" value="NZ_CALUAX010000002.1"/>
</dbReference>
<evidence type="ECO:0000313" key="16">
    <source>
        <dbReference type="Proteomes" id="UP000242694"/>
    </source>
</evidence>
<dbReference type="SUPFAM" id="SSF48024">
    <property type="entry name" value="N-terminal domain of DnaB helicase"/>
    <property type="match status" value="1"/>
</dbReference>
<sequence>MDEMNQQNQMPHSNEAEQSVLGAIIIDPKLINSTQEVLLPESFYRGAHQHIFRAMMELNQDEREIDAVTLMDKLIQEGRLNEAGGAEYLGELSTVVPTTRNIDYYIDIVYKHAAKRRLIQAADSIAKDGYNDELDLDSVLSDAERRILDLSNTRQSEGFKEIRDILGDVYENAELLDQNSGQTPGIPTGYRDLDQMTAGFNRNDLIILAARPSVGKTAFALNIAQKVATNEAQYTVGIFSLEMGADQLATRMICSSGNVDSNRLRTGEMTEEDWNRFTIAVGKLSRTKIFIDDTPGIRVTDIRSKCRRLKQEHGLDMIVIDYLQLIQGSGSRYSDNRQQEVSEISRTLKAIARELECPVIALSQLSRGVEQRQDKRPMMSDIRESGSIEQDADIVAFLYREDYYNRGDDEDDDDGGFEPQTNDDNGEIEIIIAKQRNGPTGTVKLHFMKQYNKFTDIDYAHADMGS</sequence>
<evidence type="ECO:0000313" key="15">
    <source>
        <dbReference type="EMBL" id="PTH18275.1"/>
    </source>
</evidence>
<organism evidence="15 16">
    <name type="scientific">Staphylococcus auricularis</name>
    <dbReference type="NCBI Taxonomy" id="29379"/>
    <lineage>
        <taxon>Bacteria</taxon>
        <taxon>Bacillati</taxon>
        <taxon>Bacillota</taxon>
        <taxon>Bacilli</taxon>
        <taxon>Bacillales</taxon>
        <taxon>Staphylococcaceae</taxon>
        <taxon>Staphylococcus</taxon>
    </lineage>
</organism>
<keyword evidence="16" id="KW-1185">Reference proteome</keyword>
<keyword evidence="4 12" id="KW-0547">Nucleotide-binding</keyword>
<protein>
    <recommendedName>
        <fullName evidence="11 12">Replicative DNA helicase</fullName>
        <ecNumber evidence="11 12">5.6.2.3</ecNumber>
    </recommendedName>
</protein>
<reference evidence="15 16" key="1">
    <citation type="journal article" date="2016" name="Front. Microbiol.">
        <title>Comprehensive Phylogenetic Analysis of Bovine Non-aureus Staphylococci Species Based on Whole-Genome Sequencing.</title>
        <authorList>
            <person name="Naushad S."/>
            <person name="Barkema H.W."/>
            <person name="Luby C."/>
            <person name="Condas L.A."/>
            <person name="Nobrega D.B."/>
            <person name="Carson D.A."/>
            <person name="De Buck J."/>
        </authorList>
    </citation>
    <scope>NUCLEOTIDE SEQUENCE [LARGE SCALE GENOMIC DNA]</scope>
    <source>
        <strain evidence="15 16">SNUC 993</strain>
    </source>
</reference>
<name>A0ABX5IEE2_9STAP</name>
<dbReference type="InterPro" id="IPR007694">
    <property type="entry name" value="DNA_helicase_DnaB-like_C"/>
</dbReference>
<dbReference type="PANTHER" id="PTHR30153">
    <property type="entry name" value="REPLICATIVE DNA HELICASE DNAB"/>
    <property type="match status" value="1"/>
</dbReference>
<dbReference type="Pfam" id="PF03796">
    <property type="entry name" value="DnaB_C"/>
    <property type="match status" value="1"/>
</dbReference>
<dbReference type="InterPro" id="IPR007693">
    <property type="entry name" value="DNA_helicase_DnaB-like_N"/>
</dbReference>
<evidence type="ECO:0000256" key="10">
    <source>
        <dbReference type="ARBA" id="ARBA00048954"/>
    </source>
</evidence>
<dbReference type="CDD" id="cd00984">
    <property type="entry name" value="DnaB_C"/>
    <property type="match status" value="1"/>
</dbReference>
<keyword evidence="5 12" id="KW-0378">Hydrolase</keyword>
<evidence type="ECO:0000256" key="8">
    <source>
        <dbReference type="ARBA" id="ARBA00023125"/>
    </source>
</evidence>
<evidence type="ECO:0000256" key="11">
    <source>
        <dbReference type="NCBIfam" id="TIGR00665"/>
    </source>
</evidence>
<gene>
    <name evidence="15" type="ORF">BU607_05715</name>
</gene>
<keyword evidence="9" id="KW-0413">Isomerase</keyword>
<evidence type="ECO:0000256" key="2">
    <source>
        <dbReference type="ARBA" id="ARBA00022515"/>
    </source>
</evidence>
<evidence type="ECO:0000256" key="1">
    <source>
        <dbReference type="ARBA" id="ARBA00008428"/>
    </source>
</evidence>
<keyword evidence="3 12" id="KW-0235">DNA replication</keyword>
<dbReference type="NCBIfam" id="NF004384">
    <property type="entry name" value="PRK05748.1"/>
    <property type="match status" value="1"/>
</dbReference>
<dbReference type="InterPro" id="IPR016136">
    <property type="entry name" value="DNA_helicase_N/primase_C"/>
</dbReference>
<dbReference type="Pfam" id="PF00772">
    <property type="entry name" value="DnaB"/>
    <property type="match status" value="1"/>
</dbReference>
<dbReference type="EMBL" id="PZDI01000020">
    <property type="protein sequence ID" value="PTH18275.1"/>
    <property type="molecule type" value="Genomic_DNA"/>
</dbReference>
<feature type="region of interest" description="Disordered" evidence="13">
    <location>
        <begin position="406"/>
        <end position="426"/>
    </location>
</feature>
<accession>A0ABX5IEE2</accession>
<evidence type="ECO:0000256" key="9">
    <source>
        <dbReference type="ARBA" id="ARBA00023235"/>
    </source>
</evidence>
<evidence type="ECO:0000256" key="4">
    <source>
        <dbReference type="ARBA" id="ARBA00022741"/>
    </source>
</evidence>
<keyword evidence="8 12" id="KW-0238">DNA-binding</keyword>